<accession>A0A0F9VCT4</accession>
<evidence type="ECO:0000313" key="1">
    <source>
        <dbReference type="EMBL" id="KKN63623.1"/>
    </source>
</evidence>
<dbReference type="AlphaFoldDB" id="A0A0F9VCT4"/>
<comment type="caution">
    <text evidence="1">The sequence shown here is derived from an EMBL/GenBank/DDBJ whole genome shotgun (WGS) entry which is preliminary data.</text>
</comment>
<organism evidence="1">
    <name type="scientific">marine sediment metagenome</name>
    <dbReference type="NCBI Taxonomy" id="412755"/>
    <lineage>
        <taxon>unclassified sequences</taxon>
        <taxon>metagenomes</taxon>
        <taxon>ecological metagenomes</taxon>
    </lineage>
</organism>
<dbReference type="EMBL" id="LAZR01000584">
    <property type="protein sequence ID" value="KKN63623.1"/>
    <property type="molecule type" value="Genomic_DNA"/>
</dbReference>
<reference evidence="1" key="1">
    <citation type="journal article" date="2015" name="Nature">
        <title>Complex archaea that bridge the gap between prokaryotes and eukaryotes.</title>
        <authorList>
            <person name="Spang A."/>
            <person name="Saw J.H."/>
            <person name="Jorgensen S.L."/>
            <person name="Zaremba-Niedzwiedzka K."/>
            <person name="Martijn J."/>
            <person name="Lind A.E."/>
            <person name="van Eijk R."/>
            <person name="Schleper C."/>
            <person name="Guy L."/>
            <person name="Ettema T.J."/>
        </authorList>
    </citation>
    <scope>NUCLEOTIDE SEQUENCE</scope>
</reference>
<name>A0A0F9VCT4_9ZZZZ</name>
<gene>
    <name evidence="1" type="ORF">LCGC14_0499890</name>
</gene>
<evidence type="ECO:0008006" key="2">
    <source>
        <dbReference type="Google" id="ProtNLM"/>
    </source>
</evidence>
<sequence length="196" mass="21963">MLDATLPTNLTLGFDWRDKLSPGDIVMFRFPLEDQTMPTEKIRCLVLEIEAVGTTRFAVLIPALPSRRPSDNSRIISIGKRTELDAAGLDLPTQFVVQDRRRVPLTHEGFMRSCVTGSPIIGQLAGASRERLTAARGRLHALRDIRHAEIANGDQPRPDYRPHRCRLVQGHDFAAEHRAPRRVRLTVPASTVCSTR</sequence>
<proteinExistence type="predicted"/>
<protein>
    <recommendedName>
        <fullName evidence="2">PemK-like protein</fullName>
    </recommendedName>
</protein>